<keyword evidence="5" id="KW-0732">Signal</keyword>
<dbReference type="STRING" id="52838.A0A4S8KBK6"/>
<evidence type="ECO:0000256" key="5">
    <source>
        <dbReference type="ARBA" id="ARBA00022729"/>
    </source>
</evidence>
<evidence type="ECO:0000313" key="13">
    <source>
        <dbReference type="Proteomes" id="UP000317650"/>
    </source>
</evidence>
<dbReference type="EMBL" id="PYDT01000001">
    <property type="protein sequence ID" value="THU72484.1"/>
    <property type="molecule type" value="Genomic_DNA"/>
</dbReference>
<dbReference type="InterPro" id="IPR032675">
    <property type="entry name" value="LRR_dom_sf"/>
</dbReference>
<evidence type="ECO:0000256" key="9">
    <source>
        <dbReference type="SAM" id="MobiDB-lite"/>
    </source>
</evidence>
<evidence type="ECO:0000256" key="4">
    <source>
        <dbReference type="ARBA" id="ARBA00022692"/>
    </source>
</evidence>
<evidence type="ECO:0000256" key="6">
    <source>
        <dbReference type="ARBA" id="ARBA00022737"/>
    </source>
</evidence>
<dbReference type="SUPFAM" id="SSF56112">
    <property type="entry name" value="Protein kinase-like (PK-like)"/>
    <property type="match status" value="1"/>
</dbReference>
<reference evidence="12 13" key="1">
    <citation type="journal article" date="2019" name="Nat. Plants">
        <title>Genome sequencing of Musa balbisiana reveals subgenome evolution and function divergence in polyploid bananas.</title>
        <authorList>
            <person name="Yao X."/>
        </authorList>
    </citation>
    <scope>NUCLEOTIDE SEQUENCE [LARGE SCALE GENOMIC DNA]</scope>
    <source>
        <strain evidence="13">cv. DH-PKW</strain>
        <tissue evidence="12">Leaves</tissue>
    </source>
</reference>
<dbReference type="GO" id="GO:0004672">
    <property type="term" value="F:protein kinase activity"/>
    <property type="evidence" value="ECO:0007669"/>
    <property type="project" value="InterPro"/>
</dbReference>
<feature type="region of interest" description="Disordered" evidence="9">
    <location>
        <begin position="440"/>
        <end position="489"/>
    </location>
</feature>
<comment type="caution">
    <text evidence="12">The sequence shown here is derived from an EMBL/GenBank/DDBJ whole genome shotgun (WGS) entry which is preliminary data.</text>
</comment>
<evidence type="ECO:0000256" key="7">
    <source>
        <dbReference type="ARBA" id="ARBA00022989"/>
    </source>
</evidence>
<dbReference type="FunFam" id="3.80.10.10:FF:000722">
    <property type="entry name" value="Leucine-rich repeat receptor-like protein kinase"/>
    <property type="match status" value="1"/>
</dbReference>
<keyword evidence="2" id="KW-0597">Phosphoprotein</keyword>
<gene>
    <name evidence="12" type="ORF">C4D60_Mb04t12620</name>
</gene>
<evidence type="ECO:0000256" key="2">
    <source>
        <dbReference type="ARBA" id="ARBA00022553"/>
    </source>
</evidence>
<feature type="domain" description="Protein kinase" evidence="11">
    <location>
        <begin position="530"/>
        <end position="839"/>
    </location>
</feature>
<dbReference type="InterPro" id="IPR003591">
    <property type="entry name" value="Leu-rich_rpt_typical-subtyp"/>
</dbReference>
<feature type="region of interest" description="Disordered" evidence="9">
    <location>
        <begin position="698"/>
        <end position="720"/>
    </location>
</feature>
<dbReference type="FunFam" id="3.80.10.10:FF:000400">
    <property type="entry name" value="Nuclear pore complex protein NUP107"/>
    <property type="match status" value="1"/>
</dbReference>
<dbReference type="InterPro" id="IPR013210">
    <property type="entry name" value="LRR_N_plant-typ"/>
</dbReference>
<evidence type="ECO:0000256" key="3">
    <source>
        <dbReference type="ARBA" id="ARBA00022614"/>
    </source>
</evidence>
<evidence type="ECO:0000256" key="8">
    <source>
        <dbReference type="ARBA" id="ARBA00023136"/>
    </source>
</evidence>
<organism evidence="12 13">
    <name type="scientific">Musa balbisiana</name>
    <name type="common">Banana</name>
    <dbReference type="NCBI Taxonomy" id="52838"/>
    <lineage>
        <taxon>Eukaryota</taxon>
        <taxon>Viridiplantae</taxon>
        <taxon>Streptophyta</taxon>
        <taxon>Embryophyta</taxon>
        <taxon>Tracheophyta</taxon>
        <taxon>Spermatophyta</taxon>
        <taxon>Magnoliopsida</taxon>
        <taxon>Liliopsida</taxon>
        <taxon>Zingiberales</taxon>
        <taxon>Musaceae</taxon>
        <taxon>Musa</taxon>
    </lineage>
</organism>
<dbReference type="Gene3D" id="3.30.200.20">
    <property type="entry name" value="Phosphorylase Kinase, domain 1"/>
    <property type="match status" value="1"/>
</dbReference>
<dbReference type="InterPro" id="IPR001245">
    <property type="entry name" value="Ser-Thr/Tyr_kinase_cat_dom"/>
</dbReference>
<dbReference type="PROSITE" id="PS50011">
    <property type="entry name" value="PROTEIN_KINASE_DOM"/>
    <property type="match status" value="1"/>
</dbReference>
<name>A0A4S8KBK6_MUSBA</name>
<keyword evidence="7 10" id="KW-1133">Transmembrane helix</keyword>
<evidence type="ECO:0000256" key="10">
    <source>
        <dbReference type="SAM" id="Phobius"/>
    </source>
</evidence>
<dbReference type="InterPro" id="IPR011009">
    <property type="entry name" value="Kinase-like_dom_sf"/>
</dbReference>
<evidence type="ECO:0000313" key="12">
    <source>
        <dbReference type="EMBL" id="THU72484.1"/>
    </source>
</evidence>
<dbReference type="PANTHER" id="PTHR48007">
    <property type="entry name" value="LEUCINE-RICH REPEAT RECEPTOR-LIKE PROTEIN KINASE PXC1"/>
    <property type="match status" value="1"/>
</dbReference>
<keyword evidence="13" id="KW-1185">Reference proteome</keyword>
<keyword evidence="3" id="KW-0433">Leucine-rich repeat</keyword>
<feature type="transmembrane region" description="Helical" evidence="10">
    <location>
        <begin position="397"/>
        <end position="421"/>
    </location>
</feature>
<dbReference type="Pfam" id="PF08263">
    <property type="entry name" value="LRRNT_2"/>
    <property type="match status" value="1"/>
</dbReference>
<evidence type="ECO:0000256" key="1">
    <source>
        <dbReference type="ARBA" id="ARBA00004167"/>
    </source>
</evidence>
<sequence length="845" mass="89977">MPTGALNPSLCFHLLSSSIPCRRKQVFPYHLPPSSPLPLFFCNLRHELLQGTNMSSKWVITTTHAALLCSILLLLGPALGLNQDGALLLRFKYSVLSDPLAALRDWNYDDATPCSWNGVVCTGFPDGGAPTLTASRVIGLVLPNSQLLGCVPPELGFIEHLRHLDLSGNDLNGTLPASIFNASELRVLSLAANEISGGLPQLDGRTSSLLVLNLSDNALAGAVPTGLALLPNLTVLALTNNYLSDELPSGGFSRLEYLDLSSNLINGSLPPDLGGQRLRYLNLSYNRIAGSIPPEFASKNPASAVVDLAFNNLTGGIPRSGTLASQKPAAFAGNPGLCGKPLKNLCTIPSNLSGPPNTTTEAPLAPKSPPAFAAMPKEANEISPASSGQQQGGLRPAVITAIVVGDVAGIGLLCLVLWYVYQMKKRNRVQQQMNGVGAIGMKEEQPPAPPEPKGLGGLPCCLRKKGGEEDSEETSASSVSSETDAEEEWRLQKRGTEGGGGRTPPQQKQQAPTFVTVDSGSELELETLLKASAYVLGASGSSIVYKAVLADGTALAVRRIGESSALHKMKDFEVLVRSIAKFRHQNLVRLRGFYWAADEKLLIHDYVPNGSLANISFTKKHGSSPFHLSWESRLRIARGVARGLAYLHEKKSMHGNIKPSNILLDADMEPKIGDFGLERLTSAGGGYRLSKSARLFGSKRSVQSQRSLPDLSPPPVAGASPCGSSSASALVSAAPYQAPESMKNLKPSAKWDVYSFGVLLLELLAGRALSEVELGQCNAGFVVEERNRVVRMADPALRGEVEEQQEALLSCFKLGFACCAAAPQRRPSMKDAIQVLEKLPHSASC</sequence>
<dbReference type="GO" id="GO:0016020">
    <property type="term" value="C:membrane"/>
    <property type="evidence" value="ECO:0007669"/>
    <property type="project" value="UniProtKB-SubCell"/>
</dbReference>
<feature type="region of interest" description="Disordered" evidence="9">
    <location>
        <begin position="494"/>
        <end position="513"/>
    </location>
</feature>
<proteinExistence type="predicted"/>
<keyword evidence="4 10" id="KW-0812">Transmembrane</keyword>
<dbReference type="Pfam" id="PF13855">
    <property type="entry name" value="LRR_8"/>
    <property type="match status" value="1"/>
</dbReference>
<dbReference type="AlphaFoldDB" id="A0A4S8KBK6"/>
<evidence type="ECO:0000259" key="11">
    <source>
        <dbReference type="PROSITE" id="PS50011"/>
    </source>
</evidence>
<dbReference type="PANTHER" id="PTHR48007:SF47">
    <property type="entry name" value="PROTEIN KINASE DOMAIN-CONTAINING PROTEIN"/>
    <property type="match status" value="1"/>
</dbReference>
<dbReference type="Pfam" id="PF07714">
    <property type="entry name" value="PK_Tyr_Ser-Thr"/>
    <property type="match status" value="2"/>
</dbReference>
<dbReference type="SMART" id="SM00369">
    <property type="entry name" value="LRR_TYP"/>
    <property type="match status" value="3"/>
</dbReference>
<dbReference type="PROSITE" id="PS51450">
    <property type="entry name" value="LRR"/>
    <property type="match status" value="1"/>
</dbReference>
<dbReference type="Gene3D" id="1.10.510.10">
    <property type="entry name" value="Transferase(Phosphotransferase) domain 1"/>
    <property type="match status" value="1"/>
</dbReference>
<dbReference type="GO" id="GO:0005524">
    <property type="term" value="F:ATP binding"/>
    <property type="evidence" value="ECO:0007669"/>
    <property type="project" value="InterPro"/>
</dbReference>
<dbReference type="Pfam" id="PF00560">
    <property type="entry name" value="LRR_1"/>
    <property type="match status" value="1"/>
</dbReference>
<dbReference type="Proteomes" id="UP000317650">
    <property type="component" value="Chromosome 4"/>
</dbReference>
<dbReference type="Gene3D" id="3.80.10.10">
    <property type="entry name" value="Ribonuclease Inhibitor"/>
    <property type="match status" value="2"/>
</dbReference>
<dbReference type="InterPro" id="IPR000719">
    <property type="entry name" value="Prot_kinase_dom"/>
</dbReference>
<keyword evidence="8 10" id="KW-0472">Membrane</keyword>
<dbReference type="InterPro" id="IPR001611">
    <property type="entry name" value="Leu-rich_rpt"/>
</dbReference>
<protein>
    <recommendedName>
        <fullName evidence="11">Protein kinase domain-containing protein</fullName>
    </recommendedName>
</protein>
<comment type="subcellular location">
    <subcellularLocation>
        <location evidence="1">Membrane</location>
        <topology evidence="1">Single-pass membrane protein</topology>
    </subcellularLocation>
</comment>
<accession>A0A4S8KBK6</accession>
<dbReference type="SUPFAM" id="SSF52058">
    <property type="entry name" value="L domain-like"/>
    <property type="match status" value="1"/>
</dbReference>
<keyword evidence="6" id="KW-0677">Repeat</keyword>
<dbReference type="InterPro" id="IPR046959">
    <property type="entry name" value="PRK1-6/SRF4-like"/>
</dbReference>